<dbReference type="PANTHER" id="PTHR10390:SF31">
    <property type="entry name" value="HOMEOBOX PROTEIN SIX3"/>
    <property type="match status" value="1"/>
</dbReference>
<name>A0AA88PRA4_9TELE</name>
<dbReference type="Gene3D" id="1.10.10.60">
    <property type="entry name" value="Homeodomain-like"/>
    <property type="match status" value="1"/>
</dbReference>
<evidence type="ECO:0000256" key="3">
    <source>
        <dbReference type="ARBA" id="ARBA00022473"/>
    </source>
</evidence>
<dbReference type="SUPFAM" id="SSF46689">
    <property type="entry name" value="Homeodomain-like"/>
    <property type="match status" value="1"/>
</dbReference>
<evidence type="ECO:0000256" key="5">
    <source>
        <dbReference type="ARBA" id="ARBA00023155"/>
    </source>
</evidence>
<dbReference type="GO" id="GO:0000978">
    <property type="term" value="F:RNA polymerase II cis-regulatory region sequence-specific DNA binding"/>
    <property type="evidence" value="ECO:0007669"/>
    <property type="project" value="TreeGrafter"/>
</dbReference>
<dbReference type="InterPro" id="IPR001356">
    <property type="entry name" value="HD"/>
</dbReference>
<comment type="caution">
    <text evidence="9">The sequence shown here is derived from an EMBL/GenBank/DDBJ whole genome shotgun (WGS) entry which is preliminary data.</text>
</comment>
<dbReference type="GO" id="GO:0007420">
    <property type="term" value="P:brain development"/>
    <property type="evidence" value="ECO:0007669"/>
    <property type="project" value="TreeGrafter"/>
</dbReference>
<dbReference type="PANTHER" id="PTHR10390">
    <property type="entry name" value="HOMEOBOX PROTEIN SIX"/>
    <property type="match status" value="1"/>
</dbReference>
<keyword evidence="10" id="KW-1185">Reference proteome</keyword>
<proteinExistence type="inferred from homology"/>
<evidence type="ECO:0000256" key="4">
    <source>
        <dbReference type="ARBA" id="ARBA00023125"/>
    </source>
</evidence>
<evidence type="ECO:0000313" key="9">
    <source>
        <dbReference type="EMBL" id="KAK2896614.1"/>
    </source>
</evidence>
<accession>A0AA88PRA4</accession>
<dbReference type="InterPro" id="IPR031701">
    <property type="entry name" value="SIX1_SD"/>
</dbReference>
<dbReference type="InterPro" id="IPR009057">
    <property type="entry name" value="Homeodomain-like_sf"/>
</dbReference>
<evidence type="ECO:0000256" key="1">
    <source>
        <dbReference type="ARBA" id="ARBA00004123"/>
    </source>
</evidence>
<organism evidence="9 10">
    <name type="scientific">Cirrhinus molitorella</name>
    <name type="common">mud carp</name>
    <dbReference type="NCBI Taxonomy" id="172907"/>
    <lineage>
        <taxon>Eukaryota</taxon>
        <taxon>Metazoa</taxon>
        <taxon>Chordata</taxon>
        <taxon>Craniata</taxon>
        <taxon>Vertebrata</taxon>
        <taxon>Euteleostomi</taxon>
        <taxon>Actinopterygii</taxon>
        <taxon>Neopterygii</taxon>
        <taxon>Teleostei</taxon>
        <taxon>Ostariophysi</taxon>
        <taxon>Cypriniformes</taxon>
        <taxon>Cyprinidae</taxon>
        <taxon>Labeoninae</taxon>
        <taxon>Labeonini</taxon>
        <taxon>Cirrhinus</taxon>
    </lineage>
</organism>
<keyword evidence="5 7" id="KW-0371">Homeobox</keyword>
<gene>
    <name evidence="9" type="ORF">Q8A67_011102</name>
</gene>
<evidence type="ECO:0000313" key="10">
    <source>
        <dbReference type="Proteomes" id="UP001187343"/>
    </source>
</evidence>
<dbReference type="CDD" id="cd00086">
    <property type="entry name" value="homeodomain"/>
    <property type="match status" value="1"/>
</dbReference>
<dbReference type="Pfam" id="PF16878">
    <property type="entry name" value="SIX1_SD"/>
    <property type="match status" value="1"/>
</dbReference>
<dbReference type="SMART" id="SM00389">
    <property type="entry name" value="HOX"/>
    <property type="match status" value="1"/>
</dbReference>
<evidence type="ECO:0000256" key="6">
    <source>
        <dbReference type="ARBA" id="ARBA00023242"/>
    </source>
</evidence>
<dbReference type="PROSITE" id="PS50071">
    <property type="entry name" value="HOMEOBOX_2"/>
    <property type="match status" value="1"/>
</dbReference>
<dbReference type="GO" id="GO:0001654">
    <property type="term" value="P:eye development"/>
    <property type="evidence" value="ECO:0007669"/>
    <property type="project" value="TreeGrafter"/>
</dbReference>
<dbReference type="GO" id="GO:0005667">
    <property type="term" value="C:transcription regulator complex"/>
    <property type="evidence" value="ECO:0007669"/>
    <property type="project" value="TreeGrafter"/>
</dbReference>
<dbReference type="FunFam" id="1.10.10.60:FF:000046">
    <property type="entry name" value="SIX homeobox 3"/>
    <property type="match status" value="1"/>
</dbReference>
<comment type="subcellular location">
    <subcellularLocation>
        <location evidence="1 7 8">Nucleus</location>
    </subcellularLocation>
</comment>
<protein>
    <submittedName>
        <fullName evidence="9">Uncharacterized protein</fullName>
    </submittedName>
</protein>
<evidence type="ECO:0000256" key="7">
    <source>
        <dbReference type="PROSITE-ProRule" id="PRU00108"/>
    </source>
</evidence>
<dbReference type="EMBL" id="JAUYZG010000010">
    <property type="protein sequence ID" value="KAK2896614.1"/>
    <property type="molecule type" value="Genomic_DNA"/>
</dbReference>
<reference evidence="9" key="1">
    <citation type="submission" date="2023-08" db="EMBL/GenBank/DDBJ databases">
        <title>Chromosome-level Genome Assembly of mud carp (Cirrhinus molitorella).</title>
        <authorList>
            <person name="Liu H."/>
        </authorList>
    </citation>
    <scope>NUCLEOTIDE SEQUENCE</scope>
    <source>
        <strain evidence="9">Prfri</strain>
        <tissue evidence="9">Muscle</tissue>
    </source>
</reference>
<dbReference type="AlphaFoldDB" id="A0AA88PRA4"/>
<keyword evidence="4 7" id="KW-0238">DNA-binding</keyword>
<feature type="DNA-binding region" description="Homeobox" evidence="7">
    <location>
        <begin position="168"/>
        <end position="227"/>
    </location>
</feature>
<comment type="similarity">
    <text evidence="2">Belongs to the SIX/Sine oculis homeobox family.</text>
</comment>
<dbReference type="GO" id="GO:0005634">
    <property type="term" value="C:nucleus"/>
    <property type="evidence" value="ECO:0007669"/>
    <property type="project" value="UniProtKB-SubCell"/>
</dbReference>
<keyword evidence="3" id="KW-0217">Developmental protein</keyword>
<keyword evidence="6 7" id="KW-0539">Nucleus</keyword>
<dbReference type="GO" id="GO:0000981">
    <property type="term" value="F:DNA-binding transcription factor activity, RNA polymerase II-specific"/>
    <property type="evidence" value="ECO:0007669"/>
    <property type="project" value="TreeGrafter"/>
</dbReference>
<dbReference type="Proteomes" id="UP001187343">
    <property type="component" value="Unassembled WGS sequence"/>
</dbReference>
<dbReference type="Pfam" id="PF00046">
    <property type="entry name" value="Homeodomain"/>
    <property type="match status" value="1"/>
</dbReference>
<evidence type="ECO:0000256" key="8">
    <source>
        <dbReference type="RuleBase" id="RU000682"/>
    </source>
</evidence>
<evidence type="ECO:0000256" key="2">
    <source>
        <dbReference type="ARBA" id="ARBA00008161"/>
    </source>
</evidence>
<sequence>MVFRSPLELYPSHFFLPNFADRPLLLASSAPSTRSPEDLSMFQLPTLNFSPEQVASVCETLEETGDIERLGRFLWSLPVAPGACEAINKHESILRARAVVAFHTGNFRDLYHILENHKFTKDSHGKLQAMWLEAHYQEAEKLRGRPLGPVDKYRVRKKFPLPRTIWDGEQKTHCFKERTRSLLREWYLQDPYPNPSKKRELAQATGLTPTQVGNWFKNRRQRDRAAAAKNRLQHQAIGQNGMRSLSESGCTPRSSAESPSTAASPTTSVSILNERQFPLTRIESVEPRHCLSVQPLLARLGLFPPETVPFSQIAQNKLQEPCPAPALRAPVLYWPASTLPPQLAPLLLEPRCAPELDLTASNSPNRLLRRFRSTIMKPFSN</sequence>